<evidence type="ECO:0000256" key="5">
    <source>
        <dbReference type="ARBA" id="ARBA00022801"/>
    </source>
</evidence>
<keyword evidence="10" id="KW-0614">Plasmid</keyword>
<dbReference type="EMBL" id="CP042276">
    <property type="protein sequence ID" value="QDY97703.1"/>
    <property type="molecule type" value="Genomic_DNA"/>
</dbReference>
<dbReference type="InterPro" id="IPR011118">
    <property type="entry name" value="Tannase/feruloyl_esterase"/>
</dbReference>
<keyword evidence="3" id="KW-0479">Metal-binding</keyword>
<dbReference type="AlphaFoldDB" id="A0AAP9EAL7"/>
<proteinExistence type="inferred from homology"/>
<keyword evidence="5 10" id="KW-0378">Hydrolase</keyword>
<evidence type="ECO:0000256" key="2">
    <source>
        <dbReference type="ARBA" id="ARBA00022487"/>
    </source>
</evidence>
<feature type="chain" id="PRO_5043038329" evidence="9">
    <location>
        <begin position="28"/>
        <end position="576"/>
    </location>
</feature>
<keyword evidence="2" id="KW-0719">Serine esterase</keyword>
<dbReference type="Gene3D" id="3.40.50.1820">
    <property type="entry name" value="alpha/beta hydrolase"/>
    <property type="match status" value="1"/>
</dbReference>
<evidence type="ECO:0000256" key="8">
    <source>
        <dbReference type="SAM" id="MobiDB-lite"/>
    </source>
</evidence>
<comment type="similarity">
    <text evidence="1">Belongs to the tannase family.</text>
</comment>
<keyword evidence="4 9" id="KW-0732">Signal</keyword>
<protein>
    <submittedName>
        <fullName evidence="10">Tannase/feruloyl esterase family alpha/beta hydrolase</fullName>
    </submittedName>
</protein>
<evidence type="ECO:0000256" key="9">
    <source>
        <dbReference type="SAM" id="SignalP"/>
    </source>
</evidence>
<dbReference type="PANTHER" id="PTHR33938">
    <property type="entry name" value="FERULOYL ESTERASE B-RELATED"/>
    <property type="match status" value="1"/>
</dbReference>
<dbReference type="Pfam" id="PF07519">
    <property type="entry name" value="Tannase"/>
    <property type="match status" value="1"/>
</dbReference>
<evidence type="ECO:0000256" key="7">
    <source>
        <dbReference type="ARBA" id="ARBA00023157"/>
    </source>
</evidence>
<evidence type="ECO:0000256" key="4">
    <source>
        <dbReference type="ARBA" id="ARBA00022729"/>
    </source>
</evidence>
<dbReference type="PANTHER" id="PTHR33938:SF15">
    <property type="entry name" value="FERULOYL ESTERASE B-RELATED"/>
    <property type="match status" value="1"/>
</dbReference>
<feature type="signal peptide" evidence="9">
    <location>
        <begin position="1"/>
        <end position="27"/>
    </location>
</feature>
<sequence length="576" mass="60733">MKIWLRGLFVSLSLVASVIGNGAAVLAAAPVDLAIVKPVVKSCAALADVDLTAIGGIGSKITETTQTTSGGINVCSVKGTLAPAINFQVLLPSETWTQRYMQLGCGGLCGQITLTVGAADSCEVYNDGGFVTAATDMGHGGGMGNDGSWGLDAQKREDFAYRAQHLTAEASKALIKTFYGQPQRYAYFNGCSDGGREALMEAMRFSDDFNGVIAGAPAMLFQVQNTLYHAWQAVSNTDSSGKVVLLTDRLPILHKAVVAACDEFDGLKDGLVSNPAACKFDVATVTCATGATDTSACLTSAEAEVARKFYEGPKDSRTGAHLTAGQPQFGSELDWAGVFVADKADGALMSTSAALPAVRYLAFEKPDAKATLASFQFTEETLEALRPRHSFFDATSADLSAFQKAGGKLILWHGLADPHISPANTLSLHKALQAQMGEGSVESFERLYLLPGVAHCGNGQGPGNLDLLTAIMTWVEGGVAPDAIMTRSTSHASSFGAPAFGGKPPEGLKGGIPPKPKSELPAMTRPVYPYPYIAHYKGTGDVYNASNWEKGEATETVKLRDWPGRSLFGSYHFTKK</sequence>
<dbReference type="InterPro" id="IPR029058">
    <property type="entry name" value="AB_hydrolase_fold"/>
</dbReference>
<dbReference type="GO" id="GO:0052689">
    <property type="term" value="F:carboxylic ester hydrolase activity"/>
    <property type="evidence" value="ECO:0007669"/>
    <property type="project" value="UniProtKB-KW"/>
</dbReference>
<feature type="region of interest" description="Disordered" evidence="8">
    <location>
        <begin position="499"/>
        <end position="520"/>
    </location>
</feature>
<dbReference type="GO" id="GO:0046872">
    <property type="term" value="F:metal ion binding"/>
    <property type="evidence" value="ECO:0007669"/>
    <property type="project" value="UniProtKB-KW"/>
</dbReference>
<evidence type="ECO:0000256" key="6">
    <source>
        <dbReference type="ARBA" id="ARBA00022837"/>
    </source>
</evidence>
<dbReference type="Proteomes" id="UP000222296">
    <property type="component" value="Plasmid pAt"/>
</dbReference>
<dbReference type="SUPFAM" id="SSF53474">
    <property type="entry name" value="alpha/beta-Hydrolases"/>
    <property type="match status" value="1"/>
</dbReference>
<evidence type="ECO:0000313" key="10">
    <source>
        <dbReference type="EMBL" id="QDY97703.1"/>
    </source>
</evidence>
<gene>
    <name evidence="10" type="ORF">CG010_026520</name>
</gene>
<name>A0AAP9EAL7_AGRTU</name>
<dbReference type="RefSeq" id="WP_099086473.1">
    <property type="nucleotide sequence ID" value="NZ_CP042276.1"/>
</dbReference>
<organism evidence="10 11">
    <name type="scientific">Agrobacterium tumefaciens</name>
    <dbReference type="NCBI Taxonomy" id="358"/>
    <lineage>
        <taxon>Bacteria</taxon>
        <taxon>Pseudomonadati</taxon>
        <taxon>Pseudomonadota</taxon>
        <taxon>Alphaproteobacteria</taxon>
        <taxon>Hyphomicrobiales</taxon>
        <taxon>Rhizobiaceae</taxon>
        <taxon>Rhizobium/Agrobacterium group</taxon>
        <taxon>Agrobacterium</taxon>
        <taxon>Agrobacterium tumefaciens complex</taxon>
    </lineage>
</organism>
<evidence type="ECO:0000256" key="3">
    <source>
        <dbReference type="ARBA" id="ARBA00022723"/>
    </source>
</evidence>
<reference evidence="10 11" key="1">
    <citation type="journal article" date="2017" name="Genome Announc.">
        <title>Draft Genome Sequence of Agrobacterium tumefaciens Biovar 1 Strain 186, Isolated from Walnut.</title>
        <authorList>
            <person name="Poret-Peterson A.T."/>
            <person name="Bhatnagar S."/>
            <person name="McClean A.E."/>
            <person name="Kluepfel D.A."/>
        </authorList>
    </citation>
    <scope>NUCLEOTIDE SEQUENCE [LARGE SCALE GENOMIC DNA]</scope>
    <source>
        <strain evidence="10 11">186</strain>
    </source>
</reference>
<geneLocation type="plasmid" evidence="11">
    <name>pat</name>
</geneLocation>
<evidence type="ECO:0000256" key="1">
    <source>
        <dbReference type="ARBA" id="ARBA00006249"/>
    </source>
</evidence>
<keyword evidence="6" id="KW-0106">Calcium</keyword>
<keyword evidence="7" id="KW-1015">Disulfide bond</keyword>
<evidence type="ECO:0000313" key="11">
    <source>
        <dbReference type="Proteomes" id="UP000222296"/>
    </source>
</evidence>
<accession>A0AAP9EAL7</accession>